<dbReference type="SUPFAM" id="SSF53448">
    <property type="entry name" value="Nucleotide-diphospho-sugar transferases"/>
    <property type="match status" value="1"/>
</dbReference>
<dbReference type="Proteomes" id="UP001500399">
    <property type="component" value="Unassembled WGS sequence"/>
</dbReference>
<dbReference type="Gene3D" id="3.90.550.20">
    <property type="match status" value="1"/>
</dbReference>
<comment type="caution">
    <text evidence="2">The sequence shown here is derived from an EMBL/GenBank/DDBJ whole genome shotgun (WGS) entry which is preliminary data.</text>
</comment>
<reference evidence="2 3" key="1">
    <citation type="journal article" date="2019" name="Int. J. Syst. Evol. Microbiol.">
        <title>The Global Catalogue of Microorganisms (GCM) 10K type strain sequencing project: providing services to taxonomists for standard genome sequencing and annotation.</title>
        <authorList>
            <consortium name="The Broad Institute Genomics Platform"/>
            <consortium name="The Broad Institute Genome Sequencing Center for Infectious Disease"/>
            <person name="Wu L."/>
            <person name="Ma J."/>
        </authorList>
    </citation>
    <scope>NUCLEOTIDE SEQUENCE [LARGE SCALE GENOMIC DNA]</scope>
    <source>
        <strain evidence="2 3">JCM 8542</strain>
    </source>
</reference>
<organism evidence="2 3">
    <name type="scientific">Selenomonas dianae</name>
    <dbReference type="NCBI Taxonomy" id="135079"/>
    <lineage>
        <taxon>Bacteria</taxon>
        <taxon>Bacillati</taxon>
        <taxon>Bacillota</taxon>
        <taxon>Negativicutes</taxon>
        <taxon>Selenomonadales</taxon>
        <taxon>Selenomonadaceae</taxon>
        <taxon>Selenomonas</taxon>
    </lineage>
</organism>
<proteinExistence type="predicted"/>
<protein>
    <submittedName>
        <fullName evidence="2">Glycosyltransferase</fullName>
    </submittedName>
</protein>
<dbReference type="PANTHER" id="PTHR32385:SF15">
    <property type="entry name" value="INOSITOL PHOSPHOCERAMIDE MANNOSYLTRANSFERASE 1"/>
    <property type="match status" value="1"/>
</dbReference>
<evidence type="ECO:0000313" key="3">
    <source>
        <dbReference type="Proteomes" id="UP001500399"/>
    </source>
</evidence>
<keyword evidence="1" id="KW-0808">Transferase</keyword>
<gene>
    <name evidence="2" type="ORF">GCM10008919_09220</name>
</gene>
<keyword evidence="3" id="KW-1185">Reference proteome</keyword>
<dbReference type="Pfam" id="PF04488">
    <property type="entry name" value="Gly_transf_sug"/>
    <property type="match status" value="1"/>
</dbReference>
<dbReference type="PANTHER" id="PTHR32385">
    <property type="entry name" value="MANNOSYL PHOSPHORYLINOSITOL CERAMIDE SYNTHASE"/>
    <property type="match status" value="1"/>
</dbReference>
<name>A0ABN0T074_9FIRM</name>
<accession>A0ABN0T074</accession>
<dbReference type="RefSeq" id="WP_304987165.1">
    <property type="nucleotide sequence ID" value="NZ_BAAACR010000005.1"/>
</dbReference>
<evidence type="ECO:0000313" key="2">
    <source>
        <dbReference type="EMBL" id="GAA0208066.1"/>
    </source>
</evidence>
<dbReference type="InterPro" id="IPR029044">
    <property type="entry name" value="Nucleotide-diphossugar_trans"/>
</dbReference>
<dbReference type="EMBL" id="BAAACR010000005">
    <property type="protein sequence ID" value="GAA0208066.1"/>
    <property type="molecule type" value="Genomic_DNA"/>
</dbReference>
<sequence>MIPKIIHYCWFGHAPKTEQIKSYIETWKTYCPDYQIIEWNEENFDINENQYCREAYEARKWAFVTDYVRLKVLFTYGGIYMDTDVEVVKPLDRFLSYSAFTGYESTRYIPTGIIGAEKCNAWIQTLLREYETLRFVKADGSYDLTTNVHRITNRTKDVYQIELDGKMRVLEGNIALFPFECLCAKSFQTGELFVSDETYTIHHFAGSWLSEDAVKVKEMYQKTYLFLRKYVPIECVVNGLARLISTYKVYGAKITAKKIIRFLT</sequence>
<dbReference type="InterPro" id="IPR007577">
    <property type="entry name" value="GlycoTrfase_DXD_sugar-bd_CS"/>
</dbReference>
<dbReference type="InterPro" id="IPR051706">
    <property type="entry name" value="Glycosyltransferase_domain"/>
</dbReference>
<evidence type="ECO:0000256" key="1">
    <source>
        <dbReference type="ARBA" id="ARBA00022679"/>
    </source>
</evidence>